<dbReference type="SUPFAM" id="SSF52540">
    <property type="entry name" value="P-loop containing nucleoside triphosphate hydrolases"/>
    <property type="match status" value="1"/>
</dbReference>
<dbReference type="HOGENOM" id="CLU_103376_0_0_12"/>
<gene>
    <name evidence="1" type="ORF">L21SP2_3270</name>
</gene>
<reference evidence="1 2" key="1">
    <citation type="journal article" date="2015" name="Stand. Genomic Sci.">
        <title>Complete genome sequence and description of Salinispira pacifica gen. nov., sp. nov., a novel spirochaete isolated form a hypersaline microbial mat.</title>
        <authorList>
            <person name="Ben Hania W."/>
            <person name="Joseph M."/>
            <person name="Schumann P."/>
            <person name="Bunk B."/>
            <person name="Fiebig A."/>
            <person name="Sproer C."/>
            <person name="Klenk H.P."/>
            <person name="Fardeau M.L."/>
            <person name="Spring S."/>
        </authorList>
    </citation>
    <scope>NUCLEOTIDE SEQUENCE [LARGE SCALE GENOMIC DNA]</scope>
    <source>
        <strain evidence="1 2">L21-RPul-D2</strain>
    </source>
</reference>
<keyword evidence="2" id="KW-1185">Reference proteome</keyword>
<name>V5WLX5_9SPIO</name>
<dbReference type="InterPro" id="IPR027417">
    <property type="entry name" value="P-loop_NTPase"/>
</dbReference>
<dbReference type="KEGG" id="slr:L21SP2_3270"/>
<accession>V5WLX5</accession>
<dbReference type="STRING" id="1307761.L21SP2_3270"/>
<evidence type="ECO:0008006" key="3">
    <source>
        <dbReference type="Google" id="ProtNLM"/>
    </source>
</evidence>
<protein>
    <recommendedName>
        <fullName evidence="3">KaiC-like domain-containing protein</fullName>
    </recommendedName>
</protein>
<evidence type="ECO:0000313" key="2">
    <source>
        <dbReference type="Proteomes" id="UP000018680"/>
    </source>
</evidence>
<dbReference type="OrthoDB" id="368791at2"/>
<dbReference type="eggNOG" id="COG0467">
    <property type="taxonomic scope" value="Bacteria"/>
</dbReference>
<organism evidence="1 2">
    <name type="scientific">Salinispira pacifica</name>
    <dbReference type="NCBI Taxonomy" id="1307761"/>
    <lineage>
        <taxon>Bacteria</taxon>
        <taxon>Pseudomonadati</taxon>
        <taxon>Spirochaetota</taxon>
        <taxon>Spirochaetia</taxon>
        <taxon>Spirochaetales</taxon>
        <taxon>Spirochaetaceae</taxon>
        <taxon>Salinispira</taxon>
    </lineage>
</organism>
<sequence>MVKTELIKRSPLRILEKSIHGGVGEGNIGIIASDRGVGKTACLVHIATDKLFQEKHVIHLSFSSKTDHIIDWYELIFKEIAEKRSLEGVQEIHDGLIKNRVIMNFSQEGADVSQVLKSLSAMISDGNFTAEVVVVDGYDFSKGKPETLKALRKFAADHKIAIWMTADVDGDVDERGVPSVLSSYIEEVNVLIDLQNKDDHIELTLVKDHERFVDEDLHLKLEAKTLLIAEE</sequence>
<dbReference type="EMBL" id="CP006939">
    <property type="protein sequence ID" value="AHC16610.1"/>
    <property type="molecule type" value="Genomic_DNA"/>
</dbReference>
<dbReference type="RefSeq" id="WP_024269503.1">
    <property type="nucleotide sequence ID" value="NC_023035.1"/>
</dbReference>
<proteinExistence type="predicted"/>
<evidence type="ECO:0000313" key="1">
    <source>
        <dbReference type="EMBL" id="AHC16610.1"/>
    </source>
</evidence>
<dbReference type="Gene3D" id="3.40.50.300">
    <property type="entry name" value="P-loop containing nucleotide triphosphate hydrolases"/>
    <property type="match status" value="1"/>
</dbReference>
<dbReference type="Proteomes" id="UP000018680">
    <property type="component" value="Chromosome"/>
</dbReference>
<dbReference type="AlphaFoldDB" id="V5WLX5"/>
<dbReference type="PATRIC" id="fig|1307761.3.peg.3259"/>